<sequence>MMKITLEKVVKKHWDNFSILSALYSLSEKTEWDYKEHGAVIEALRRTDSTLEKKQNSEIKLYIANMSQHHIQLIVRHLCNLAHHVYYIEGKIDKKYPIYGHLFQKREESRLKAI</sequence>
<name>A0A0H4KM97_9BACI</name>
<gene>
    <name evidence="1" type="ORF">BEH_15915</name>
</gene>
<protein>
    <submittedName>
        <fullName evidence="1">Uncharacterized protein</fullName>
    </submittedName>
</protein>
<proteinExistence type="predicted"/>
<organism evidence="1 2">
    <name type="scientific">Priestia filamentosa</name>
    <dbReference type="NCBI Taxonomy" id="1402861"/>
    <lineage>
        <taxon>Bacteria</taxon>
        <taxon>Bacillati</taxon>
        <taxon>Bacillota</taxon>
        <taxon>Bacilli</taxon>
        <taxon>Bacillales</taxon>
        <taxon>Bacillaceae</taxon>
        <taxon>Priestia</taxon>
    </lineage>
</organism>
<dbReference type="Proteomes" id="UP000036202">
    <property type="component" value="Chromosome"/>
</dbReference>
<accession>A0A0H4KM97</accession>
<evidence type="ECO:0000313" key="2">
    <source>
        <dbReference type="Proteomes" id="UP000036202"/>
    </source>
</evidence>
<reference evidence="2" key="2">
    <citation type="submission" date="2015-06" db="EMBL/GenBank/DDBJ databases">
        <title>Genome Sequence of Bacillus endophyticus and Analysis of its Companion Mechanism in the Ketogulonigenium vulgare-Bacillus strain Consortium.</title>
        <authorList>
            <person name="Jia N."/>
            <person name="Du J."/>
            <person name="Ding M.-Z."/>
            <person name="Gao F."/>
            <person name="Yuan Y.-J."/>
        </authorList>
    </citation>
    <scope>NUCLEOTIDE SEQUENCE [LARGE SCALE GENOMIC DNA]</scope>
    <source>
        <strain evidence="2">Hbe603</strain>
    </source>
</reference>
<dbReference type="KEGG" id="beo:BEH_15915"/>
<evidence type="ECO:0000313" key="1">
    <source>
        <dbReference type="EMBL" id="AKO93424.1"/>
    </source>
</evidence>
<accession>A0A231SJY2</accession>
<dbReference type="AlphaFoldDB" id="A0A0H4KM97"/>
<keyword evidence="2" id="KW-1185">Reference proteome</keyword>
<dbReference type="PATRIC" id="fig|135735.6.peg.3377"/>
<dbReference type="RefSeq" id="WP_046217663.1">
    <property type="nucleotide sequence ID" value="NZ_CP011974.1"/>
</dbReference>
<dbReference type="EMBL" id="CP011974">
    <property type="protein sequence ID" value="AKO93424.1"/>
    <property type="molecule type" value="Genomic_DNA"/>
</dbReference>
<dbReference type="OrthoDB" id="1415778at2"/>
<reference evidence="1 2" key="1">
    <citation type="journal article" date="2015" name="PLoS ONE">
        <title>Genome Sequence of Bacillus endophyticus and Analysis of Its Companion Mechanism in the Ketogulonigenium vulgare-Bacillus Strain Consortium.</title>
        <authorList>
            <person name="Jia N."/>
            <person name="Du J."/>
            <person name="Ding M.Z."/>
            <person name="Gao F."/>
            <person name="Yuan Y.J."/>
        </authorList>
    </citation>
    <scope>NUCLEOTIDE SEQUENCE [LARGE SCALE GENOMIC DNA]</scope>
    <source>
        <strain evidence="1 2">Hbe603</strain>
    </source>
</reference>